<protein>
    <submittedName>
        <fullName evidence="1">Uncharacterized protein</fullName>
    </submittedName>
</protein>
<dbReference type="AlphaFoldDB" id="A0A2I0HGP6"/>
<comment type="caution">
    <text evidence="1">The sequence shown here is derived from an EMBL/GenBank/DDBJ whole genome shotgun (WGS) entry which is preliminary data.</text>
</comment>
<dbReference type="Proteomes" id="UP000233551">
    <property type="component" value="Unassembled WGS sequence"/>
</dbReference>
<organism evidence="1 2">
    <name type="scientific">Punica granatum</name>
    <name type="common">Pomegranate</name>
    <dbReference type="NCBI Taxonomy" id="22663"/>
    <lineage>
        <taxon>Eukaryota</taxon>
        <taxon>Viridiplantae</taxon>
        <taxon>Streptophyta</taxon>
        <taxon>Embryophyta</taxon>
        <taxon>Tracheophyta</taxon>
        <taxon>Spermatophyta</taxon>
        <taxon>Magnoliopsida</taxon>
        <taxon>eudicotyledons</taxon>
        <taxon>Gunneridae</taxon>
        <taxon>Pentapetalae</taxon>
        <taxon>rosids</taxon>
        <taxon>malvids</taxon>
        <taxon>Myrtales</taxon>
        <taxon>Lythraceae</taxon>
        <taxon>Punica</taxon>
    </lineage>
</organism>
<reference evidence="1 2" key="1">
    <citation type="submission" date="2017-11" db="EMBL/GenBank/DDBJ databases">
        <title>De-novo sequencing of pomegranate (Punica granatum L.) genome.</title>
        <authorList>
            <person name="Akparov Z."/>
            <person name="Amiraslanov A."/>
            <person name="Hajiyeva S."/>
            <person name="Abbasov M."/>
            <person name="Kaur K."/>
            <person name="Hamwieh A."/>
            <person name="Solovyev V."/>
            <person name="Salamov A."/>
            <person name="Braich B."/>
            <person name="Kosarev P."/>
            <person name="Mahmoud A."/>
            <person name="Hajiyev E."/>
            <person name="Babayeva S."/>
            <person name="Izzatullayeva V."/>
            <person name="Mammadov A."/>
            <person name="Mammadov A."/>
            <person name="Sharifova S."/>
            <person name="Ojaghi J."/>
            <person name="Eynullazada K."/>
            <person name="Bayramov B."/>
            <person name="Abdulazimova A."/>
            <person name="Shahmuradov I."/>
        </authorList>
    </citation>
    <scope>NUCLEOTIDE SEQUENCE [LARGE SCALE GENOMIC DNA]</scope>
    <source>
        <strain evidence="2">cv. AG2017</strain>
        <tissue evidence="1">Leaf</tissue>
    </source>
</reference>
<keyword evidence="2" id="KW-1185">Reference proteome</keyword>
<sequence length="36" mass="3866">MAHFHNNPLTASTRVGFFTLGPFPRALRASIAGPVN</sequence>
<proteinExistence type="predicted"/>
<name>A0A2I0HGP6_PUNGR</name>
<accession>A0A2I0HGP6</accession>
<evidence type="ECO:0000313" key="1">
    <source>
        <dbReference type="EMBL" id="PKI30852.1"/>
    </source>
</evidence>
<dbReference type="EMBL" id="PGOL01023722">
    <property type="protein sequence ID" value="PKI30852.1"/>
    <property type="molecule type" value="Genomic_DNA"/>
</dbReference>
<gene>
    <name evidence="1" type="ORF">CRG98_048757</name>
</gene>
<evidence type="ECO:0000313" key="2">
    <source>
        <dbReference type="Proteomes" id="UP000233551"/>
    </source>
</evidence>
<feature type="non-terminal residue" evidence="1">
    <location>
        <position position="36"/>
    </location>
</feature>